<dbReference type="InterPro" id="IPR003644">
    <property type="entry name" value="Calx_beta"/>
</dbReference>
<name>A0A3N4MQB8_9BACT</name>
<feature type="domain" description="Calx-beta" evidence="5">
    <location>
        <begin position="3031"/>
        <end position="3130"/>
    </location>
</feature>
<evidence type="ECO:0000256" key="4">
    <source>
        <dbReference type="ARBA" id="ARBA00023065"/>
    </source>
</evidence>
<dbReference type="InterPro" id="IPR038081">
    <property type="entry name" value="CalX-like_sf"/>
</dbReference>
<dbReference type="InterPro" id="IPR026341">
    <property type="entry name" value="T9SS_type_B"/>
</dbReference>
<dbReference type="GO" id="GO:0030001">
    <property type="term" value="P:metal ion transport"/>
    <property type="evidence" value="ECO:0007669"/>
    <property type="project" value="TreeGrafter"/>
</dbReference>
<dbReference type="PANTHER" id="PTHR11878:SF65">
    <property type="entry name" value="NA_CA-EXCHANGE PROTEIN, ISOFORM G"/>
    <property type="match status" value="1"/>
</dbReference>
<keyword evidence="7" id="KW-1185">Reference proteome</keyword>
<accession>A0A3N4MQB8</accession>
<keyword evidence="1" id="KW-0732">Signal</keyword>
<feature type="domain" description="Calx-beta" evidence="5">
    <location>
        <begin position="3254"/>
        <end position="3353"/>
    </location>
</feature>
<dbReference type="Pfam" id="PF03160">
    <property type="entry name" value="Calx-beta"/>
    <property type="match status" value="8"/>
</dbReference>
<protein>
    <recommendedName>
        <fullName evidence="5">Calx-beta domain-containing protein</fullName>
    </recommendedName>
</protein>
<dbReference type="GO" id="GO:0016020">
    <property type="term" value="C:membrane"/>
    <property type="evidence" value="ECO:0007669"/>
    <property type="project" value="InterPro"/>
</dbReference>
<keyword evidence="4" id="KW-0406">Ion transport</keyword>
<evidence type="ECO:0000256" key="3">
    <source>
        <dbReference type="ARBA" id="ARBA00022837"/>
    </source>
</evidence>
<dbReference type="RefSeq" id="WP_120515553.1">
    <property type="nucleotide sequence ID" value="NZ_QXZY01000003.1"/>
</dbReference>
<gene>
    <name evidence="6" type="ORF">EG028_03745</name>
</gene>
<feature type="domain" description="Calx-beta" evidence="5">
    <location>
        <begin position="816"/>
        <end position="906"/>
    </location>
</feature>
<comment type="caution">
    <text evidence="6">The sequence shown here is derived from an EMBL/GenBank/DDBJ whole genome shotgun (WGS) entry which is preliminary data.</text>
</comment>
<evidence type="ECO:0000313" key="7">
    <source>
        <dbReference type="Proteomes" id="UP000279089"/>
    </source>
</evidence>
<dbReference type="OrthoDB" id="599434at2"/>
<organism evidence="6 7">
    <name type="scientific">Chitinophaga barathri</name>
    <dbReference type="NCBI Taxonomy" id="1647451"/>
    <lineage>
        <taxon>Bacteria</taxon>
        <taxon>Pseudomonadati</taxon>
        <taxon>Bacteroidota</taxon>
        <taxon>Chitinophagia</taxon>
        <taxon>Chitinophagales</taxon>
        <taxon>Chitinophagaceae</taxon>
        <taxon>Chitinophaga</taxon>
    </lineage>
</organism>
<dbReference type="GO" id="GO:0007154">
    <property type="term" value="P:cell communication"/>
    <property type="evidence" value="ECO:0007669"/>
    <property type="project" value="InterPro"/>
</dbReference>
<keyword evidence="4" id="KW-0813">Transport</keyword>
<keyword evidence="2" id="KW-0677">Repeat</keyword>
<sequence length="4195" mass="429303">MLVLSYPKKDSALFAGMRKFRFTAMGILLVLTLLSGMASAQAPSVTINPTGGETGGDLRITITDTSVMVRRNGVDQFSLDPAQPQYDRGGLRTSIVFERKMGILEPKTPPTYLRACNISNVVGDGSAGNPWRVVTQTTFKSAANADYNLSTEYVYTAGKSYYLINYYLSSAEGVPNASGGGPYWVHFYLSEAAWMNGETCGTGFKDLEVDVQFNEYIESGSVTGYTPRMVGITKSGADCPSGLSGTHVFKTTEQGFISYYAGPVPDRDLRAGNGYPLSNTIKTVPDNSGIAVHTALNMFNSDIPGEISHDTKQIAVGYDAAEMGALYMMDPNLEITWSNMMMETAELNLNPAPTVDVAEGDAAHPITGLFLNVANASFNLPQVLEIQVTPSGANPAVLNTDYRVLQDKIIILPGTYINEQLQLPIEIIGNTTQSSINRSFTVSLVAPTCAPHLQLGTATSSVYTIVDDDENKIFIEPEETSLQEGEKTKVKVKLTGGLLLTPLVIDLAKLGASTAETSDYSGMPAQVTIPAGQREVEFELTAVGDLVLETDELLKIEATTSIGGDPKVHTTDITITDTTHLNPDNRVITFTVPQGAEGTTVTMTASLPAGVTTEAPLVIAINQINPANTADGGDLDTAFPLSLTIPANGQDATYDIQLQDDGMLEDQEFWFFDASASDGYGAYTIIPSYLDILDNPAGREFTITFTASSVNEGAGTQNINGRISLPAGLSFSSSFTLTLVMDPSSTSDLNDFNTPLPLTVTFMPNANFVPFTIQLKGDNAILESDETLVLTGNVSGFTFVNGSIIIRDLSSRTPSNKQIILDPQTLVNITEGQTTQMRVKLKAGLSSQEPVVVTLSTAAGTTVSAGDYILPATVTIPVGQNDVTFDVEAVADAITESTEALTVVASSNILGTAFTTTPPRVINITDAASTKIIFSVGDPVMLEGQPVRTVTATLESGNATADINITLQTGSGSTAGDDDYAVTPSTVTILNGTPSITFDIAATDDGLLERVETLNLTGTATGFTVQGLAFTINDVTSANVANKQIRVEPDAANVNEGNNVRVWVRLPDGIKTSEEITITLAQGIGSDPGIQSGDYNYALPVKIPAGAGEIDFLLNAVTDNIIEPVEELEISASATVFDEAVTDNGSVSIIDQSKTPANTALVVTGATTVTEGNSIDYKIALPPGVTTMVPIDITLTPAPGTTTSGADFNGGYPLTATINPGTTFVDVSFDAKSDALVEGPEHLNMQLLATDYTFSQQVSLDVVDTNPAGFLIQLSANPLSVAEGTVTEVTATLQGFTSTSDIDVVLSSGGTSTAGAGDHSALGTIHIEAGHTSAKVNIQATADDILEPNEVLEVRGSASGGYTVQGTDITITDVTGTNANKTVTLTPATATGAEGGVIKIKAKLRDGITTSQAITVTLGRGAGSSASLAIADVTFPATVTIPVNTGEIEFDVEGETDNLIETDELLKLSSSATAFGQTSTDAADITITDATDRTITVTGPATIAEGTTETYHFALPTGVTSTSAITITLTRDGSSTAVMADLENIAPIVIPAGVGFVDVVIEATDDNLIEGLENITLTPSAAGGYTFTQDVSFAITDMDLAGASITLSASPASVAEGTSSVITATLNGGITSVNNLTITLSKNAASTADDAEHGTLGTITITAGATTGTFTLTAGTDQLLETNETVIVEGTNAQGIAVTGATVTITDNSGPADIILTPVTATVAEGGVIKIKAKLPTGITTSQAIVVTLSKGAGSSASLDASDVTFPATVTIPIGGNEFEFDVTGETDNLIETDELLKLSSSATAFGQTSTDAADITITDATDKTITVTGPATIAEGTTETYHFALPAGVTSTSAITITLTRDGSSTAALADLENIAPIVIPAGVGFVDVVIEAADDNLIEGLENITLTPSAAGGYTFTQDVSFAITDMDLAGASITLSASPASVAEGTSSVITATLNGGITSVNNLTITLSKNSGSTADDAEHGTLGTITINAGATTGTFTLTTDTDQLLENAETVIVEGTNAQGIAVTGATVTITDNSGPADITLTPVTATVAEGGVIKIKAKLPTGITTSQAIVVTLSKGAGSSASLDAGDVNFPATVTIPAGLGEIEFDVEGETDNLIEADELLKLSSSATAFGQTSTDAADITITDATDKTITVTGPATIAEGTTGTYHFALPTGVTSTSAITITLTRDGSSTAALADLQSLPSVVIPANTAYVDVDFKPVTGDLIESTENLVLTPSAAGGYTFTQSVIFNITDQDLAGASIALSAAPASVAEGTSSVITATLNGGVLSASNILVTLSKNSSSTAADAEHGTLGTITINAGSTTGTFTLTTGTDQLLETNETVVIEGTNAEGIAVAGTTVTITDATGTNANKTITLTPSTATVTEGGLVKIKATLPAGIISIQPIVVTLSKGAGSSASLDASDVNFPATVTIPAGLGEIEFDVTGTADNVIEGAELLKLASSATVFGYTSTHTADITITDATDKTITVAGPATIAEGATGTYHFALPTGVTSTSAITITLNRDGSSTAVMADLENISPIVIPAGVGFVDVVIEAADDNLIEGLENITLTPSAAGGYTFTQDVSFAITDMDLTGASITLSATPATVAEGTSSVITATLNGGITSVNNLTIALSRNASSTAGSTEHGALGTITINAGSTTGAFTLTTGTDQLLEANETVVIEGTNAQGIAVTGTTVTITDATGTNVNKTITLTPATATVAEGGLVKIKAILPAGITSIQPIIVTLSKGAGSSASLDAGDVNFPATVTIPAGLGEIEFDVTGTADNVIEGAELLKLASSATVFGYTSASEADVTITDVSNKTITVTGPATIAEGATGTYRFALPTGITSTSAITVSLTRDGSSTAALADLQSLPAVVIPAGAAYVDVNFIPATDNLIETTEKLILTPSATGGFTFSQPVSFDITDQDLASANIELSAAPVNVAEGSSTVITATLKGGVLSTGNIVVTLSKNAASTAGNTEHGVLGTITINAGATTGTFTLAANTDVLLEADETVVFDGSSALGIPVTGTTVTITDNSGPVDITLTPATATVAEGGMVKLKVSLPAGVTSTQAITINLSKATGSSAGLTTADVNFPATVTIQAGDSDTEFDVNVSSDNIIESSELLKLSATVTIAGHTSSDNADVTITDVSVKTITVNGPGVATEGNQVVYTFSLPTGVTTENAIVIQLTQGTATPAVNAADIAGGIPVTVTIPAGSSNGTLTLDINTDAIIEPVEKLELIPSSTGFTFIGTVLLDVQDANFGGAISFTSSNATIREGSGTATITVSLPGALTAASDIQVNIIKDALSSAINSDHSILPASVTIPGGQHSTTFDITAPTDNILELLETLQLSGTAPGFSVTGITISIEDATSLDPLNTVISLVPDGSSIAEDATGDFKVKLPDGIVSGTPITVTMSKTAATSTAADTDHTQIPVSITIPAMTNSSAEFDISAVKDGIIEPVETIRVDGGAPAGFTFSGADIQITDVTGLNPANRQITISIDSTTLHEGNTSKMVLSLPVGITTALPIAINLAADGAFNAVNADFTITPAALIAKDQNKVTIDLTAIQDHLTEADEILRLTGIAAGFTVTPSAQVNIPGDPAPALNVTVIKTTDGAEPSANGSFSIQLTGAAPAPYDVTVLYSVSGTATSATDYSALSGTAVIKAGTSAIAVPVTVVDDHIVEGTETVQVTLTAGSFVYFGNTVSTTLDAVKSASLNITDNETSADRSILVEKIADATEPSTAGSVRVRFANTQLTASVPVTVTYTVSGTAAAGTDYHTLSGTVTIPAGSKEAVINITPKDDILLEGTETVNIQLTAASASLPAITWPVASQNTASVNLYDNDVITVEIFTSTTATEGAGLSVTLKASQAPSADMPVTVSLQHDGIRSVTTTVPRTGANLTVTIPAGETEVSFILNLIDNETNDDNGFVNLAIQPHSGAGQTYGKGSSSNTATAVTDNDALEISFSKDTARVQESNTGVEIMPFKVILSRQSTRTIVLEYEFADAFEGAGADKDPQRARAGEDFQDHVKQIIIPALSDEAEIEVPVIGDIVHESDEYFALKLKTATVATGQQPPVLGTKRTAIGAILNDDQVPDLEIRVHKGLSPNGDGKNDVLIIENIEKYSRNEIVIVNRWGGTIYSTSNYHNQSNNFNGQANKGSGTGKLLPDGSYFYVLHVWDNNGNMTRHTGYIVLKSAQ</sequence>
<evidence type="ECO:0000259" key="5">
    <source>
        <dbReference type="SMART" id="SM00237"/>
    </source>
</evidence>
<dbReference type="InterPro" id="IPR051171">
    <property type="entry name" value="CaCA"/>
</dbReference>
<feature type="domain" description="Calx-beta" evidence="5">
    <location>
        <begin position="3730"/>
        <end position="3816"/>
    </location>
</feature>
<dbReference type="SUPFAM" id="SSF141072">
    <property type="entry name" value="CalX-like"/>
    <property type="match status" value="15"/>
</dbReference>
<evidence type="ECO:0000256" key="1">
    <source>
        <dbReference type="ARBA" id="ARBA00022729"/>
    </source>
</evidence>
<keyword evidence="3" id="KW-0106">Calcium</keyword>
<dbReference type="SMART" id="SM00237">
    <property type="entry name" value="Calx_beta"/>
    <property type="match status" value="5"/>
</dbReference>
<feature type="domain" description="Calx-beta" evidence="5">
    <location>
        <begin position="3593"/>
        <end position="3693"/>
    </location>
</feature>
<evidence type="ECO:0000256" key="2">
    <source>
        <dbReference type="ARBA" id="ARBA00022737"/>
    </source>
</evidence>
<dbReference type="EMBL" id="RMBX01000002">
    <property type="protein sequence ID" value="RPD42300.1"/>
    <property type="molecule type" value="Genomic_DNA"/>
</dbReference>
<reference evidence="7" key="1">
    <citation type="submission" date="2018-11" db="EMBL/GenBank/DDBJ databases">
        <title>Chitinophaga lutea sp.nov., isolate from arsenic contaminated soil.</title>
        <authorList>
            <person name="Zong Y."/>
        </authorList>
    </citation>
    <scope>NUCLEOTIDE SEQUENCE [LARGE SCALE GENOMIC DNA]</scope>
    <source>
        <strain evidence="7">YLT18</strain>
    </source>
</reference>
<dbReference type="NCBIfam" id="TIGR04131">
    <property type="entry name" value="Bac_Flav_CTERM"/>
    <property type="match status" value="1"/>
</dbReference>
<dbReference type="Proteomes" id="UP000279089">
    <property type="component" value="Unassembled WGS sequence"/>
</dbReference>
<evidence type="ECO:0000313" key="6">
    <source>
        <dbReference type="EMBL" id="RPD42300.1"/>
    </source>
</evidence>
<dbReference type="Gene3D" id="2.60.40.2030">
    <property type="match status" value="13"/>
</dbReference>
<proteinExistence type="predicted"/>
<dbReference type="Pfam" id="PF13585">
    <property type="entry name" value="CHU_C"/>
    <property type="match status" value="1"/>
</dbReference>
<dbReference type="PANTHER" id="PTHR11878">
    <property type="entry name" value="SODIUM/CALCIUM EXCHANGER"/>
    <property type="match status" value="1"/>
</dbReference>